<gene>
    <name evidence="1" type="ORF">Tco025E_03397</name>
</gene>
<comment type="caution">
    <text evidence="1">The sequence shown here is derived from an EMBL/GenBank/DDBJ whole genome shotgun (WGS) entry which is preliminary data.</text>
</comment>
<evidence type="ECO:0000313" key="1">
    <source>
        <dbReference type="EMBL" id="RNF22129.1"/>
    </source>
</evidence>
<dbReference type="PANTHER" id="PTHR36587">
    <property type="entry name" value="EXPRESSION SITE-ASSOCIATED GENE 3 (ESAG3)-LIKE PROTEIN"/>
    <property type="match status" value="1"/>
</dbReference>
<dbReference type="OrthoDB" id="271034at2759"/>
<dbReference type="RefSeq" id="XP_029229753.1">
    <property type="nucleotide sequence ID" value="XM_029370315.1"/>
</dbReference>
<dbReference type="GeneID" id="40317008"/>
<evidence type="ECO:0000313" key="2">
    <source>
        <dbReference type="Proteomes" id="UP000284403"/>
    </source>
</evidence>
<reference evidence="1 2" key="1">
    <citation type="journal article" date="2018" name="BMC Genomics">
        <title>Genomic comparison of Trypanosoma conorhini and Trypanosoma rangeli to Trypanosoma cruzi strains of high and low virulence.</title>
        <authorList>
            <person name="Bradwell K.R."/>
            <person name="Koparde V.N."/>
            <person name="Matveyev A.V."/>
            <person name="Serrano M.G."/>
            <person name="Alves J.M."/>
            <person name="Parikh H."/>
            <person name="Huang B."/>
            <person name="Lee V."/>
            <person name="Espinosa-Alvarez O."/>
            <person name="Ortiz P.A."/>
            <person name="Costa-Martins A.G."/>
            <person name="Teixeira M.M."/>
            <person name="Buck G.A."/>
        </authorList>
    </citation>
    <scope>NUCLEOTIDE SEQUENCE [LARGE SCALE GENOMIC DNA]</scope>
    <source>
        <strain evidence="1 2">025E</strain>
    </source>
</reference>
<dbReference type="AlphaFoldDB" id="A0A3R7PMB8"/>
<name>A0A3R7PMB8_9TRYP</name>
<dbReference type="Proteomes" id="UP000284403">
    <property type="component" value="Unassembled WGS sequence"/>
</dbReference>
<accession>A0A3R7PMB8</accession>
<proteinExistence type="predicted"/>
<keyword evidence="2" id="KW-1185">Reference proteome</keyword>
<protein>
    <submittedName>
        <fullName evidence="1">Expression site-associated gene (ESAG-like) protein</fullName>
    </submittedName>
</protein>
<organism evidence="1 2">
    <name type="scientific">Trypanosoma conorhini</name>
    <dbReference type="NCBI Taxonomy" id="83891"/>
    <lineage>
        <taxon>Eukaryota</taxon>
        <taxon>Discoba</taxon>
        <taxon>Euglenozoa</taxon>
        <taxon>Kinetoplastea</taxon>
        <taxon>Metakinetoplastina</taxon>
        <taxon>Trypanosomatida</taxon>
        <taxon>Trypanosomatidae</taxon>
        <taxon>Trypanosoma</taxon>
    </lineage>
</organism>
<dbReference type="PANTHER" id="PTHR36587:SF2">
    <property type="entry name" value="EXPRESSION SITE-ASSOCIATED GENE 3 (ESAG3)-LIKE PROTEIN"/>
    <property type="match status" value="1"/>
</dbReference>
<dbReference type="EMBL" id="MKKU01000142">
    <property type="protein sequence ID" value="RNF22129.1"/>
    <property type="molecule type" value="Genomic_DNA"/>
</dbReference>
<sequence length="213" mass="23343">MMLSPILSRVSVVSIGFGAKRNHTVRPEWLLNYMEDAGLRGDDVVVMFDGAGTFLPHAPLGKAGSGGLHAKTAPSADAFNATAVHRGAATAPLLFEGGPACWAPHIDLAAPLAPSEHYVRCRWFYELVWRPRAFLQTSACCNRRFRGIGTSLLAEWWGVCGRFERRPRPTRAFWRRVMSGCVTRPSRAAVCVERVSGPCCGSRPSHTLRPSEP</sequence>